<evidence type="ECO:0000313" key="5">
    <source>
        <dbReference type="EMBL" id="KAF6753658.1"/>
    </source>
</evidence>
<feature type="compositionally biased region" description="Polar residues" evidence="3">
    <location>
        <begin position="584"/>
        <end position="599"/>
    </location>
</feature>
<dbReference type="InterPro" id="IPR041355">
    <property type="entry name" value="Pre-SET_CXC"/>
</dbReference>
<dbReference type="Proteomes" id="UP000521943">
    <property type="component" value="Unassembled WGS sequence"/>
</dbReference>
<dbReference type="InterPro" id="IPR045318">
    <property type="entry name" value="EZH1/2-like"/>
</dbReference>
<organism evidence="5 6">
    <name type="scientific">Ephemerocybe angulata</name>
    <dbReference type="NCBI Taxonomy" id="980116"/>
    <lineage>
        <taxon>Eukaryota</taxon>
        <taxon>Fungi</taxon>
        <taxon>Dikarya</taxon>
        <taxon>Basidiomycota</taxon>
        <taxon>Agaricomycotina</taxon>
        <taxon>Agaricomycetes</taxon>
        <taxon>Agaricomycetidae</taxon>
        <taxon>Agaricales</taxon>
        <taxon>Agaricineae</taxon>
        <taxon>Psathyrellaceae</taxon>
        <taxon>Ephemerocybe</taxon>
    </lineage>
</organism>
<sequence>MATLRQKAQAKDTLKACILEYQTWDAEYCKSALLSLQRPASKPEPSTILVENGSLGDSGSDTGEFICTEFEEETGVSTTTGTAESFDVYVSAEFLRHPGYDSCTPAARNIMVGDDSDYMPFMPFADDPTFGWKAYSNEYKYLAWQVYRPDPDLEIIAIEAIQRLTIGGGMDPLIIDAMGLFPARPKPTSTPAITRLTRLAARRDFPTPLPPGWTHSLRYSPPYSDAGPSAVFQSLLDSFCHNPSCLTGYCTVHLGCIPEPVPVVPSVTLEALSLSAEKICGAGCFLTPTLLPQITETEWTEDDEELLRTVLTHSPDALPCDLATICRRPCFEVYKRQGKYLESLKSSKDRAARRRIDKKSGMIFSGRDISSAIIRALVTRSPAASATNTTLTARITVDAITSVRRRFRYSRYTMLSLIDLGPRQWKGCRCIAKTGQAKCDTKRCPCALALRECDPRVCTGCSLRVRRGKWGLGLFISEDANTGDLVSEYMGELIYDDTVQARDHISRHKGRTYLFQLNSKLSIDSGFVGNEARFINHDPKHFNTQASILMVNGEHRIGFFATKHIPEGSEILINYGPEFFKEQNPSGLGSAGGVSTSVATPKRMGNAMGKEVTRVEEDADASYEPSPDSGKGTSQESKAD</sequence>
<dbReference type="SUPFAM" id="SSF82199">
    <property type="entry name" value="SET domain"/>
    <property type="match status" value="1"/>
</dbReference>
<keyword evidence="2" id="KW-0804">Transcription</keyword>
<keyword evidence="1" id="KW-0805">Transcription regulation</keyword>
<dbReference type="GO" id="GO:0046976">
    <property type="term" value="F:histone H3K27 methyltransferase activity"/>
    <property type="evidence" value="ECO:0007669"/>
    <property type="project" value="TreeGrafter"/>
</dbReference>
<protein>
    <recommendedName>
        <fullName evidence="4">SET domain-containing protein</fullName>
    </recommendedName>
</protein>
<dbReference type="AlphaFoldDB" id="A0A8H6HUX2"/>
<dbReference type="GO" id="GO:0031507">
    <property type="term" value="P:heterochromatin formation"/>
    <property type="evidence" value="ECO:0007669"/>
    <property type="project" value="TreeGrafter"/>
</dbReference>
<dbReference type="Gene3D" id="2.170.270.10">
    <property type="entry name" value="SET domain"/>
    <property type="match status" value="1"/>
</dbReference>
<name>A0A8H6HUX2_9AGAR</name>
<dbReference type="InterPro" id="IPR046341">
    <property type="entry name" value="SET_dom_sf"/>
</dbReference>
<evidence type="ECO:0000313" key="6">
    <source>
        <dbReference type="Proteomes" id="UP000521943"/>
    </source>
</evidence>
<evidence type="ECO:0000256" key="3">
    <source>
        <dbReference type="SAM" id="MobiDB-lite"/>
    </source>
</evidence>
<feature type="domain" description="SET" evidence="4">
    <location>
        <begin position="455"/>
        <end position="576"/>
    </location>
</feature>
<dbReference type="SMART" id="SM00317">
    <property type="entry name" value="SET"/>
    <property type="match status" value="1"/>
</dbReference>
<dbReference type="PANTHER" id="PTHR45747">
    <property type="entry name" value="HISTONE-LYSINE N-METHYLTRANSFERASE E(Z)"/>
    <property type="match status" value="1"/>
</dbReference>
<dbReference type="PROSITE" id="PS50280">
    <property type="entry name" value="SET"/>
    <property type="match status" value="1"/>
</dbReference>
<dbReference type="OrthoDB" id="6141102at2759"/>
<dbReference type="PANTHER" id="PTHR45747:SF4">
    <property type="entry name" value="HISTONE-LYSINE N-METHYLTRANSFERASE E(Z)"/>
    <property type="match status" value="1"/>
</dbReference>
<dbReference type="EMBL" id="JACGCI010000038">
    <property type="protein sequence ID" value="KAF6753658.1"/>
    <property type="molecule type" value="Genomic_DNA"/>
</dbReference>
<accession>A0A8H6HUX2</accession>
<feature type="region of interest" description="Disordered" evidence="3">
    <location>
        <begin position="584"/>
        <end position="640"/>
    </location>
</feature>
<gene>
    <name evidence="5" type="ORF">DFP72DRAFT_1010437</name>
</gene>
<comment type="caution">
    <text evidence="5">The sequence shown here is derived from an EMBL/GenBank/DDBJ whole genome shotgun (WGS) entry which is preliminary data.</text>
</comment>
<evidence type="ECO:0000256" key="2">
    <source>
        <dbReference type="ARBA" id="ARBA00023163"/>
    </source>
</evidence>
<dbReference type="Pfam" id="PF18264">
    <property type="entry name" value="preSET_CXC"/>
    <property type="match status" value="1"/>
</dbReference>
<evidence type="ECO:0000259" key="4">
    <source>
        <dbReference type="PROSITE" id="PS50280"/>
    </source>
</evidence>
<reference evidence="5 6" key="1">
    <citation type="submission" date="2020-07" db="EMBL/GenBank/DDBJ databases">
        <title>Comparative genomics of pyrophilous fungi reveals a link between fire events and developmental genes.</title>
        <authorList>
            <consortium name="DOE Joint Genome Institute"/>
            <person name="Steindorff A.S."/>
            <person name="Carver A."/>
            <person name="Calhoun S."/>
            <person name="Stillman K."/>
            <person name="Liu H."/>
            <person name="Lipzen A."/>
            <person name="Pangilinan J."/>
            <person name="Labutti K."/>
            <person name="Bruns T.D."/>
            <person name="Grigoriev I.V."/>
        </authorList>
    </citation>
    <scope>NUCLEOTIDE SEQUENCE [LARGE SCALE GENOMIC DNA]</scope>
    <source>
        <strain evidence="5 6">CBS 144469</strain>
    </source>
</reference>
<dbReference type="GO" id="GO:0003682">
    <property type="term" value="F:chromatin binding"/>
    <property type="evidence" value="ECO:0007669"/>
    <property type="project" value="TreeGrafter"/>
</dbReference>
<evidence type="ECO:0000256" key="1">
    <source>
        <dbReference type="ARBA" id="ARBA00023015"/>
    </source>
</evidence>
<dbReference type="Pfam" id="PF00856">
    <property type="entry name" value="SET"/>
    <property type="match status" value="1"/>
</dbReference>
<dbReference type="GO" id="GO:0005634">
    <property type="term" value="C:nucleus"/>
    <property type="evidence" value="ECO:0007669"/>
    <property type="project" value="TreeGrafter"/>
</dbReference>
<feature type="compositionally biased region" description="Polar residues" evidence="3">
    <location>
        <begin position="631"/>
        <end position="640"/>
    </location>
</feature>
<keyword evidence="6" id="KW-1185">Reference proteome</keyword>
<proteinExistence type="predicted"/>
<dbReference type="InterPro" id="IPR001214">
    <property type="entry name" value="SET_dom"/>
</dbReference>